<protein>
    <recommendedName>
        <fullName evidence="4">Secreted protein</fullName>
    </recommendedName>
</protein>
<dbReference type="RefSeq" id="WP_086761529.1">
    <property type="nucleotide sequence ID" value="NZ_JAGJBZ010000003.1"/>
</dbReference>
<dbReference type="EMBL" id="JARAVY010000009">
    <property type="protein sequence ID" value="MDX2911529.1"/>
    <property type="molecule type" value="Genomic_DNA"/>
</dbReference>
<gene>
    <name evidence="2" type="ORF">PV517_22940</name>
</gene>
<name>A0ABU4L8Q6_9ACTN</name>
<keyword evidence="1" id="KW-0472">Membrane</keyword>
<sequence length="63" mass="6495">MDYVSALLPPIVMAVLFIAVIRVIVKTQGGPNKAKEDAAVDAALARAESARQADGTDLRGTGA</sequence>
<proteinExistence type="predicted"/>
<feature type="transmembrane region" description="Helical" evidence="1">
    <location>
        <begin position="6"/>
        <end position="25"/>
    </location>
</feature>
<evidence type="ECO:0000313" key="3">
    <source>
        <dbReference type="Proteomes" id="UP001271723"/>
    </source>
</evidence>
<dbReference type="Proteomes" id="UP001271723">
    <property type="component" value="Unassembled WGS sequence"/>
</dbReference>
<accession>A0ABU4L8Q6</accession>
<keyword evidence="1" id="KW-1133">Transmembrane helix</keyword>
<keyword evidence="1" id="KW-0812">Transmembrane</keyword>
<reference evidence="2 3" key="1">
    <citation type="journal article" date="2023" name="Microb. Genom.">
        <title>Mesoterricola silvestris gen. nov., sp. nov., Mesoterricola sediminis sp. nov., Geothrix oryzae sp. nov., Geothrix edaphica sp. nov., Geothrix rubra sp. nov., and Geothrix limicola sp. nov., six novel members of Acidobacteriota isolated from soils.</title>
        <authorList>
            <person name="Weisberg A.J."/>
            <person name="Pearce E."/>
            <person name="Kramer C.G."/>
            <person name="Chang J.H."/>
            <person name="Clarke C.R."/>
        </authorList>
    </citation>
    <scope>NUCLEOTIDE SEQUENCE [LARGE SCALE GENOMIC DNA]</scope>
    <source>
        <strain evidence="2 3">NRRL_B-2795</strain>
    </source>
</reference>
<organism evidence="2 3">
    <name type="scientific">Streptomyces griseiscabiei</name>
    <dbReference type="NCBI Taxonomy" id="2993540"/>
    <lineage>
        <taxon>Bacteria</taxon>
        <taxon>Bacillati</taxon>
        <taxon>Actinomycetota</taxon>
        <taxon>Actinomycetes</taxon>
        <taxon>Kitasatosporales</taxon>
        <taxon>Streptomycetaceae</taxon>
        <taxon>Streptomyces</taxon>
    </lineage>
</organism>
<keyword evidence="3" id="KW-1185">Reference proteome</keyword>
<evidence type="ECO:0008006" key="4">
    <source>
        <dbReference type="Google" id="ProtNLM"/>
    </source>
</evidence>
<evidence type="ECO:0000313" key="2">
    <source>
        <dbReference type="EMBL" id="MDX2911529.1"/>
    </source>
</evidence>
<comment type="caution">
    <text evidence="2">The sequence shown here is derived from an EMBL/GenBank/DDBJ whole genome shotgun (WGS) entry which is preliminary data.</text>
</comment>
<evidence type="ECO:0000256" key="1">
    <source>
        <dbReference type="SAM" id="Phobius"/>
    </source>
</evidence>